<dbReference type="eggNOG" id="ENOG502ZUX8">
    <property type="taxonomic scope" value="Bacteria"/>
</dbReference>
<accession>F2NV56</accession>
<evidence type="ECO:0000313" key="1">
    <source>
        <dbReference type="EMBL" id="AEB13291.1"/>
    </source>
</evidence>
<dbReference type="AlphaFoldDB" id="F2NV56"/>
<protein>
    <submittedName>
        <fullName evidence="1">Uncharacterized protein</fullName>
    </submittedName>
</protein>
<evidence type="ECO:0000313" key="2">
    <source>
        <dbReference type="Proteomes" id="UP000006852"/>
    </source>
</evidence>
<keyword evidence="2" id="KW-1185">Reference proteome</keyword>
<name>F2NV56_TRES6</name>
<dbReference type="OrthoDB" id="1729969at2"/>
<reference evidence="1 2" key="1">
    <citation type="journal article" date="2011" name="Stand. Genomic Sci.">
        <title>Complete genome sequence of Treponema succinifaciens type strain (6091).</title>
        <authorList>
            <person name="Han C."/>
            <person name="Gronow S."/>
            <person name="Teshima H."/>
            <person name="Lapidus A."/>
            <person name="Nolan M."/>
            <person name="Lucas S."/>
            <person name="Hammon N."/>
            <person name="Deshpande S."/>
            <person name="Cheng J.F."/>
            <person name="Zeytun A."/>
            <person name="Tapia R."/>
            <person name="Goodwin L."/>
            <person name="Pitluck S."/>
            <person name="Liolios K."/>
            <person name="Pagani I."/>
            <person name="Ivanova N."/>
            <person name="Mavromatis K."/>
            <person name="Mikhailova N."/>
            <person name="Huntemann M."/>
            <person name="Pati A."/>
            <person name="Chen A."/>
            <person name="Palaniappan K."/>
            <person name="Land M."/>
            <person name="Hauser L."/>
            <person name="Brambilla E.M."/>
            <person name="Rohde M."/>
            <person name="Goker M."/>
            <person name="Woyke T."/>
            <person name="Bristow J."/>
            <person name="Eisen J.A."/>
            <person name="Markowitz V."/>
            <person name="Hugenholtz P."/>
            <person name="Kyrpides N.C."/>
            <person name="Klenk H.P."/>
            <person name="Detter J.C."/>
        </authorList>
    </citation>
    <scope>NUCLEOTIDE SEQUENCE [LARGE SCALE GENOMIC DNA]</scope>
    <source>
        <strain evidence="2">ATCC 33096 / DSM 2489 / 6091</strain>
    </source>
</reference>
<reference evidence="2" key="2">
    <citation type="submission" date="2011-04" db="EMBL/GenBank/DDBJ databases">
        <title>The complete genome of chromosome of Treponema succinifaciens DSM 2489.</title>
        <authorList>
            <person name="Lucas S."/>
            <person name="Copeland A."/>
            <person name="Lapidus A."/>
            <person name="Bruce D."/>
            <person name="Goodwin L."/>
            <person name="Pitluck S."/>
            <person name="Peters L."/>
            <person name="Kyrpides N."/>
            <person name="Mavromatis K."/>
            <person name="Ivanova N."/>
            <person name="Ovchinnikova G."/>
            <person name="Teshima H."/>
            <person name="Detter J.C."/>
            <person name="Tapia R."/>
            <person name="Han C."/>
            <person name="Land M."/>
            <person name="Hauser L."/>
            <person name="Markowitz V."/>
            <person name="Cheng J.-F."/>
            <person name="Hugenholtz P."/>
            <person name="Woyke T."/>
            <person name="Wu D."/>
            <person name="Gronow S."/>
            <person name="Wellnitz S."/>
            <person name="Brambilla E."/>
            <person name="Klenk H.-P."/>
            <person name="Eisen J.A."/>
        </authorList>
    </citation>
    <scope>NUCLEOTIDE SEQUENCE [LARGE SCALE GENOMIC DNA]</scope>
    <source>
        <strain evidence="2">ATCC 33096 / DSM 2489 / 6091</strain>
    </source>
</reference>
<dbReference type="HOGENOM" id="CLU_1864280_0_0_12"/>
<organism evidence="1 2">
    <name type="scientific">Treponema succinifaciens (strain ATCC 33096 / DSM 2489 / 6091)</name>
    <dbReference type="NCBI Taxonomy" id="869209"/>
    <lineage>
        <taxon>Bacteria</taxon>
        <taxon>Pseudomonadati</taxon>
        <taxon>Spirochaetota</taxon>
        <taxon>Spirochaetia</taxon>
        <taxon>Spirochaetales</taxon>
        <taxon>Treponemataceae</taxon>
        <taxon>Treponema</taxon>
    </lineage>
</organism>
<dbReference type="GeneID" id="302997551"/>
<dbReference type="EMBL" id="CP002631">
    <property type="protein sequence ID" value="AEB13291.1"/>
    <property type="molecule type" value="Genomic_DNA"/>
</dbReference>
<gene>
    <name evidence="1" type="ordered locus">Tresu_0334</name>
</gene>
<dbReference type="RefSeq" id="WP_013700600.1">
    <property type="nucleotide sequence ID" value="NC_015385.1"/>
</dbReference>
<proteinExistence type="predicted"/>
<dbReference type="Proteomes" id="UP000006852">
    <property type="component" value="Chromosome"/>
</dbReference>
<sequence length="137" mass="16610">MKYFKITVKFGHVGKSNFYKGYLYLKAESKKDAAEKARYCPRVKHDHKDAILNVEEIDKDLYFEGLEENRAIRYFSCYNVQEQRECFCEIEDSIFKENDVECKHARHSKKRSLRKNYNDDPEFDYYKHNKNFDFFVA</sequence>
<dbReference type="STRING" id="869209.Tresu_0334"/>
<dbReference type="KEGG" id="tsu:Tresu_0334"/>